<dbReference type="InterPro" id="IPR050368">
    <property type="entry name" value="ClC-type_chloride_channel"/>
</dbReference>
<dbReference type="GO" id="GO:0015108">
    <property type="term" value="F:chloride transmembrane transporter activity"/>
    <property type="evidence" value="ECO:0007669"/>
    <property type="project" value="InterPro"/>
</dbReference>
<dbReference type="EMBL" id="CP024160">
    <property type="protein sequence ID" value="ATP54119.1"/>
    <property type="molecule type" value="Genomic_DNA"/>
</dbReference>
<comment type="subcellular location">
    <subcellularLocation>
        <location evidence="1">Membrane</location>
        <topology evidence="1">Multi-pass membrane protein</topology>
    </subcellularLocation>
</comment>
<evidence type="ECO:0000256" key="4">
    <source>
        <dbReference type="ARBA" id="ARBA00023136"/>
    </source>
</evidence>
<dbReference type="AlphaFoldDB" id="A0A2D1TXM3"/>
<organism evidence="6 7">
    <name type="scientific">Collinsella aerofaciens</name>
    <dbReference type="NCBI Taxonomy" id="74426"/>
    <lineage>
        <taxon>Bacteria</taxon>
        <taxon>Bacillati</taxon>
        <taxon>Actinomycetota</taxon>
        <taxon>Coriobacteriia</taxon>
        <taxon>Coriobacteriales</taxon>
        <taxon>Coriobacteriaceae</taxon>
        <taxon>Collinsella</taxon>
    </lineage>
</organism>
<evidence type="ECO:0000256" key="3">
    <source>
        <dbReference type="ARBA" id="ARBA00022989"/>
    </source>
</evidence>
<evidence type="ECO:0000313" key="7">
    <source>
        <dbReference type="Proteomes" id="UP000225608"/>
    </source>
</evidence>
<keyword evidence="3 5" id="KW-1133">Transmembrane helix</keyword>
<dbReference type="InterPro" id="IPR001807">
    <property type="entry name" value="ClC"/>
</dbReference>
<feature type="transmembrane region" description="Helical" evidence="5">
    <location>
        <begin position="54"/>
        <end position="77"/>
    </location>
</feature>
<feature type="transmembrane region" description="Helical" evidence="5">
    <location>
        <begin position="187"/>
        <end position="207"/>
    </location>
</feature>
<evidence type="ECO:0000256" key="1">
    <source>
        <dbReference type="ARBA" id="ARBA00004141"/>
    </source>
</evidence>
<dbReference type="PRINTS" id="PR00762">
    <property type="entry name" value="CLCHANNEL"/>
</dbReference>
<evidence type="ECO:0000313" key="6">
    <source>
        <dbReference type="EMBL" id="ATP54119.1"/>
    </source>
</evidence>
<feature type="transmembrane region" description="Helical" evidence="5">
    <location>
        <begin position="20"/>
        <end position="42"/>
    </location>
</feature>
<feature type="transmembrane region" description="Helical" evidence="5">
    <location>
        <begin position="261"/>
        <end position="279"/>
    </location>
</feature>
<dbReference type="RefSeq" id="WP_099432163.1">
    <property type="nucleotide sequence ID" value="NZ_CP024160.1"/>
</dbReference>
<dbReference type="Proteomes" id="UP000225608">
    <property type="component" value="Chromosome"/>
</dbReference>
<accession>A0A2D1TXM3</accession>
<dbReference type="KEGG" id="caer:CSV91_05945"/>
<keyword evidence="4 5" id="KW-0472">Membrane</keyword>
<dbReference type="Pfam" id="PF00654">
    <property type="entry name" value="Voltage_CLC"/>
    <property type="match status" value="1"/>
</dbReference>
<feature type="transmembrane region" description="Helical" evidence="5">
    <location>
        <begin position="373"/>
        <end position="398"/>
    </location>
</feature>
<keyword evidence="2 5" id="KW-0812">Transmembrane</keyword>
<gene>
    <name evidence="6" type="ORF">CSV91_05945</name>
</gene>
<protein>
    <submittedName>
        <fullName evidence="6">Voltage-gated chloride channel protein</fullName>
    </submittedName>
</protein>
<evidence type="ECO:0000256" key="5">
    <source>
        <dbReference type="SAM" id="Phobius"/>
    </source>
</evidence>
<proteinExistence type="predicted"/>
<dbReference type="GO" id="GO:0016020">
    <property type="term" value="C:membrane"/>
    <property type="evidence" value="ECO:0007669"/>
    <property type="project" value="UniProtKB-SubCell"/>
</dbReference>
<feature type="transmembrane region" description="Helical" evidence="5">
    <location>
        <begin position="227"/>
        <end position="249"/>
    </location>
</feature>
<name>A0A2D1TXM3_9ACTN</name>
<dbReference type="Gene3D" id="1.10.3080.10">
    <property type="entry name" value="Clc chloride channel"/>
    <property type="match status" value="1"/>
</dbReference>
<feature type="transmembrane region" description="Helical" evidence="5">
    <location>
        <begin position="151"/>
        <end position="175"/>
    </location>
</feature>
<reference evidence="6 7" key="1">
    <citation type="submission" date="2017-10" db="EMBL/GenBank/DDBJ databases">
        <title>Complete genome sequence of Collinsella aerofaciens isolated from the gut of a healthy adult Indian.</title>
        <authorList>
            <person name="Bag S."/>
            <person name="Ghosh T.S."/>
            <person name="Das B."/>
        </authorList>
    </citation>
    <scope>NUCLEOTIDE SEQUENCE [LARGE SCALE GENOMIC DNA]</scope>
    <source>
        <strain evidence="7">indica</strain>
    </source>
</reference>
<sequence length="414" mass="43490">MSESNVSSRIKRLVNTYSGLVLMGAVGIPIGIIVGAICALFGRVLLAIGAFRDVHVALLLPFLALAGLAIVFAYRTWGKGTDRGMSLVFDVGHGREDAISPRLVPLIMLSTWATHLFGGSAGREGVAVQIGATVSHWIGRRLPFRDPGNTFLLIGMAAGFAGLFRTPLAATVFAVEVLVAGRMEYRALFPALTASLAASMTSGALGLEKFEVAVTASYALDLPGLGWLALLGIAFGMVGGAFAWCLAHAKTLAARLFPNPYTRIAVMGLVLSAILFALWQGRYCGLGTNLISAALNGDGKVAIMPWDWALKFTLTIATLAAGYQGGEVTPLFSIGASLGVVLAGILGMPAELCAALGYAAVFGSATNTLLAPIFIGCEVFGFSSLPTFFIVCVVAYLFNMDKSIYALQEHSRTR</sequence>
<dbReference type="SUPFAM" id="SSF81340">
    <property type="entry name" value="Clc chloride channel"/>
    <property type="match status" value="1"/>
</dbReference>
<dbReference type="PANTHER" id="PTHR43427:SF12">
    <property type="entry name" value="CHLORIDE TRANSPORTER"/>
    <property type="match status" value="1"/>
</dbReference>
<dbReference type="InterPro" id="IPR014743">
    <property type="entry name" value="Cl-channel_core"/>
</dbReference>
<evidence type="ECO:0000256" key="2">
    <source>
        <dbReference type="ARBA" id="ARBA00022692"/>
    </source>
</evidence>
<dbReference type="PANTHER" id="PTHR43427">
    <property type="entry name" value="CHLORIDE CHANNEL PROTEIN CLC-E"/>
    <property type="match status" value="1"/>
</dbReference>